<proteinExistence type="predicted"/>
<comment type="caution">
    <text evidence="1">The sequence shown here is derived from an EMBL/GenBank/DDBJ whole genome shotgun (WGS) entry which is preliminary data.</text>
</comment>
<accession>A0ABQ5KA12</accession>
<name>A0ABQ5KA12_9EUKA</name>
<evidence type="ECO:0000313" key="1">
    <source>
        <dbReference type="EMBL" id="GKT29396.1"/>
    </source>
</evidence>
<reference evidence="1" key="1">
    <citation type="submission" date="2022-03" db="EMBL/GenBank/DDBJ databases">
        <title>Draft genome sequence of Aduncisulcus paluster, a free-living microaerophilic Fornicata.</title>
        <authorList>
            <person name="Yuyama I."/>
            <person name="Kume K."/>
            <person name="Tamura T."/>
            <person name="Inagaki Y."/>
            <person name="Hashimoto T."/>
        </authorList>
    </citation>
    <scope>NUCLEOTIDE SEQUENCE</scope>
    <source>
        <strain evidence="1">NY0171</strain>
    </source>
</reference>
<gene>
    <name evidence="1" type="ORF">ADUPG1_005248</name>
</gene>
<sequence>MTTPQPTKEKATILTSERGPDSPYLEVLTTATWAKFIREYRHYRSLGGQKLWPECVTVTILGVVKDLTGVPVLTSKENRKKALEAMEKVFASTSSISLYDELRTIKMEKVLSIDALLAYITQFREIRDRAPALGTEEEIVNIFL</sequence>
<feature type="non-terminal residue" evidence="1">
    <location>
        <position position="144"/>
    </location>
</feature>
<evidence type="ECO:0000313" key="2">
    <source>
        <dbReference type="Proteomes" id="UP001057375"/>
    </source>
</evidence>
<dbReference type="EMBL" id="BQXS01008316">
    <property type="protein sequence ID" value="GKT29396.1"/>
    <property type="molecule type" value="Genomic_DNA"/>
</dbReference>
<protein>
    <submittedName>
        <fullName evidence="1">Uncharacterized protein</fullName>
    </submittedName>
</protein>
<keyword evidence="2" id="KW-1185">Reference proteome</keyword>
<dbReference type="Proteomes" id="UP001057375">
    <property type="component" value="Unassembled WGS sequence"/>
</dbReference>
<organism evidence="1 2">
    <name type="scientific">Aduncisulcus paluster</name>
    <dbReference type="NCBI Taxonomy" id="2918883"/>
    <lineage>
        <taxon>Eukaryota</taxon>
        <taxon>Metamonada</taxon>
        <taxon>Carpediemonas-like organisms</taxon>
        <taxon>Aduncisulcus</taxon>
    </lineage>
</organism>